<proteinExistence type="predicted"/>
<sequence length="1135" mass="128810">MGKISNKSSVHSLTDDKIMDVTNYDLERNIIKTVADVHPVPTFVDHKKQPNSLKIVNETKKGFDSENIEIATKAAAVIDTEAATLHSVVNKPMDTSFTVSSEVTYLKDPSGPLKSDSVLSTDETTLSRKASLTSLSTIKEVSDLEEKNVFFLSKSTKYQKFGNSPRAFYKETETTESIKSEPFVRTEGLEESMEIGRPSVSASTSKVPLHVRNTSKASLLSNDNVTDREFGERRDSDRISVESNKNREFTDTSVADDMTKTSIYDTSLTHQTSSYGSSLAHVSMQSKLHEETIWEHFIQVADNLIDEEENKEDSLEDLFEARKTAISTIQGTPVPQAYAPESSFQLVNTRSEIVEITEKIPTEDVSRQIIKDPLIKLKDRDISSAGIPQRKKEDIFEASKSFDIPESSMALEGNRLLSESKIYRSSESMLIEEQEIEDILREITKITEYDTDQEQFNKAERESQSLEMLIKEQIDKEDHFSQPPNYELSQIREITPKSRAVDSVIVAQSSIKTEHPLGIIKTEVMVPSSSRLSRNNTGMSGGSERSVKIKIVNNNIRKAPPNLTQRNDHGNVTRKRDQSSRLAPPTINKTPERSFSDRNKAQSFKLPSPKPIEITVVRNQGKSITKTINSAEHPVEVTILNRPTVKKPLITTSNSKYITSIQIDPDQGTFKLPPVNLQIPKRPLLPKSASLSPIRHPNPKKIILNEPVKRALLPKIYSKPPLPKFSNKPSQFPLTPMESNIEAKQLISNIFSRPKLESIIPKENNKFKKTLQPKPESEKKYEPKKLPPISINKPNVRTMLEESEIMEKEDDYCDNCLEHELHSIPGITVKQDNHLNLPGQNVKNTTPKTTTTSFKKKRQLSSISEKSDEYRSQHSNRTHEDIKSPEPSDILYSSHGSSFELIRENSKIPLNFDNTITGPPRSARDNIINLMTEGDFYVGDVDLDLPGPFMVPISESNLHQKHFLDRKSAVQAQTGLPLLNWEMHSARYKDNSMPTTGRIFENEHAWLSRKALANSEFKMKIGNNKVSKVYRSEPSLKHETRTFSRKNEIDRVDRRISYNNDNYPTNTFKRSRSSMSIEKRIFNNDRQLSQTKFEIDRNINKKIWDISPLKNGDINEIPLPPLSYTYQAIHKNISR</sequence>
<accession>A0AC35U6X0</accession>
<name>A0AC35U6X0_9BILA</name>
<protein>
    <submittedName>
        <fullName evidence="2">PH domain-containing protein</fullName>
    </submittedName>
</protein>
<evidence type="ECO:0000313" key="2">
    <source>
        <dbReference type="WBParaSite" id="RSKR_0000792300.1"/>
    </source>
</evidence>
<reference evidence="2" key="1">
    <citation type="submission" date="2016-11" db="UniProtKB">
        <authorList>
            <consortium name="WormBaseParasite"/>
        </authorList>
    </citation>
    <scope>IDENTIFICATION</scope>
    <source>
        <strain evidence="2">KR3021</strain>
    </source>
</reference>
<dbReference type="WBParaSite" id="RSKR_0000792300.1">
    <property type="protein sequence ID" value="RSKR_0000792300.1"/>
    <property type="gene ID" value="RSKR_0000792300"/>
</dbReference>
<dbReference type="Proteomes" id="UP000095286">
    <property type="component" value="Unplaced"/>
</dbReference>
<evidence type="ECO:0000313" key="1">
    <source>
        <dbReference type="Proteomes" id="UP000095286"/>
    </source>
</evidence>
<organism evidence="1 2">
    <name type="scientific">Rhabditophanes sp. KR3021</name>
    <dbReference type="NCBI Taxonomy" id="114890"/>
    <lineage>
        <taxon>Eukaryota</taxon>
        <taxon>Metazoa</taxon>
        <taxon>Ecdysozoa</taxon>
        <taxon>Nematoda</taxon>
        <taxon>Chromadorea</taxon>
        <taxon>Rhabditida</taxon>
        <taxon>Tylenchina</taxon>
        <taxon>Panagrolaimomorpha</taxon>
        <taxon>Strongyloidoidea</taxon>
        <taxon>Alloionematidae</taxon>
        <taxon>Rhabditophanes</taxon>
    </lineage>
</organism>